<name>A0ABR0KN52_9EURO</name>
<keyword evidence="6" id="KW-1185">Reference proteome</keyword>
<evidence type="ECO:0000259" key="4">
    <source>
        <dbReference type="Pfam" id="PF23155"/>
    </source>
</evidence>
<keyword evidence="1" id="KW-0677">Repeat</keyword>
<feature type="region of interest" description="Disordered" evidence="2">
    <location>
        <begin position="613"/>
        <end position="634"/>
    </location>
</feature>
<dbReference type="InterPro" id="IPR055481">
    <property type="entry name" value="DUF7053"/>
</dbReference>
<feature type="domain" description="Prenyltransferase alpha-alpha toroid" evidence="3">
    <location>
        <begin position="3"/>
        <end position="354"/>
    </location>
</feature>
<dbReference type="SUPFAM" id="SSF48239">
    <property type="entry name" value="Terpenoid cyclases/Protein prenyltransferases"/>
    <property type="match status" value="1"/>
</dbReference>
<feature type="region of interest" description="Disordered" evidence="2">
    <location>
        <begin position="730"/>
        <end position="753"/>
    </location>
</feature>
<sequence>MSFNKQKHIRYWRMCANVLPDAYQSSDASRMFLGFFIIAALDLLDVLDNPTLEKPIISAEERQQWVNWIYSCQVPDGRGFRGFTGTDLADRRSRNNRQWDPGNLPNTFFALVALLVLGDDLGRVQRKLCLEWLPRLQRSDGSFGEILGPGDVIEGGRDLRYCCCAAGIAYILHDPAEKPYRQVFDEERLIDYILSCQDHNGGYGESPLREPHSGLNYCAIGTFELLARLNGPSSGRARNALGNQDRCIRWLLERQTTVLYEESQADEDEDGEDAGPAVPGLASSPIYSPEPTRVVGFNGRDNKIADTCYCFWNTGALAMLDSLRLATLQPVRVYLLEKVQHMIGGFAKGPESPPATRASKMGKKTVFTNITPLPPQVSREVAIAMLHNHDEMIELNPLVIEHHPIKTPRDASKDEFLDCTWQEMTDRIAYAGGIVKGKVSYKGCFHDLPNGLQTHIYAPMNLDIREKWTVCGTLPGEPDEPRELGLNTPRRGLYLREDGEIKCNVLMAGFVRKNLDHAHKVLVERILAKAERVQAHLNASASSLSGSSTPLGIHAFQPGSHMSTSSIVRQMSSPTQQHSATERSIPPRGSSGSAAAPSVRSPLREDYIQELAGSNPEDNQQALPRHPTEDEDDAELATVHPALREQYRQSRGRKLGRSDTVLPAYHTLQHKKGQFYHEDMAKKSAGKQFTAELEGSTPFTPAESSSAGTRLQHQNTYDIGELGDSVSELSVKQGQPNGYNHTRSQSQPLPEADTNTYVDTAPSPANRTFDRFSVVSGISEMPTPKAGQFAFSNGADNRFSVVSALTTIDAPTPKFQQTSFVEQQRQTQAQVYAQQESQRQTPIYAQQAGQHLGRQQGNFF</sequence>
<reference evidence="5 6" key="1">
    <citation type="submission" date="2023-08" db="EMBL/GenBank/DDBJ databases">
        <title>Black Yeasts Isolated from many extreme environments.</title>
        <authorList>
            <person name="Coleine C."/>
            <person name="Stajich J.E."/>
            <person name="Selbmann L."/>
        </authorList>
    </citation>
    <scope>NUCLEOTIDE SEQUENCE [LARGE SCALE GENOMIC DNA]</scope>
    <source>
        <strain evidence="5 6">CCFEE 5885</strain>
    </source>
</reference>
<dbReference type="InterPro" id="IPR008930">
    <property type="entry name" value="Terpenoid_cyclase/PrenylTrfase"/>
</dbReference>
<dbReference type="InterPro" id="IPR001330">
    <property type="entry name" value="Prenyltrans"/>
</dbReference>
<protein>
    <submittedName>
        <fullName evidence="5">Uncharacterized protein</fullName>
    </submittedName>
</protein>
<feature type="domain" description="DUF7053" evidence="4">
    <location>
        <begin position="363"/>
        <end position="531"/>
    </location>
</feature>
<evidence type="ECO:0000256" key="1">
    <source>
        <dbReference type="ARBA" id="ARBA00022737"/>
    </source>
</evidence>
<dbReference type="EMBL" id="JAVRRG010000004">
    <property type="protein sequence ID" value="KAK5101478.1"/>
    <property type="molecule type" value="Genomic_DNA"/>
</dbReference>
<gene>
    <name evidence="5" type="ORF">LTR24_000534</name>
</gene>
<feature type="compositionally biased region" description="Low complexity" evidence="2">
    <location>
        <begin position="583"/>
        <end position="601"/>
    </location>
</feature>
<feature type="compositionally biased region" description="Polar residues" evidence="2">
    <location>
        <begin position="697"/>
        <end position="710"/>
    </location>
</feature>
<feature type="region of interest" description="Disordered" evidence="2">
    <location>
        <begin position="556"/>
        <end position="601"/>
    </location>
</feature>
<accession>A0ABR0KN52</accession>
<dbReference type="Pfam" id="PF23155">
    <property type="entry name" value="DUF7053"/>
    <property type="match status" value="1"/>
</dbReference>
<dbReference type="PANTHER" id="PTHR38117">
    <property type="entry name" value="NACHT AND WD40 DOMAIN PROTEIN"/>
    <property type="match status" value="1"/>
</dbReference>
<evidence type="ECO:0000259" key="3">
    <source>
        <dbReference type="Pfam" id="PF00432"/>
    </source>
</evidence>
<comment type="caution">
    <text evidence="5">The sequence shown here is derived from an EMBL/GenBank/DDBJ whole genome shotgun (WGS) entry which is preliminary data.</text>
</comment>
<dbReference type="Pfam" id="PF00432">
    <property type="entry name" value="Prenyltrans"/>
    <property type="match status" value="1"/>
</dbReference>
<dbReference type="Proteomes" id="UP001345013">
    <property type="component" value="Unassembled WGS sequence"/>
</dbReference>
<feature type="compositionally biased region" description="Polar residues" evidence="2">
    <location>
        <begin position="560"/>
        <end position="579"/>
    </location>
</feature>
<feature type="region of interest" description="Disordered" evidence="2">
    <location>
        <begin position="687"/>
        <end position="710"/>
    </location>
</feature>
<evidence type="ECO:0000313" key="6">
    <source>
        <dbReference type="Proteomes" id="UP001345013"/>
    </source>
</evidence>
<evidence type="ECO:0000256" key="2">
    <source>
        <dbReference type="SAM" id="MobiDB-lite"/>
    </source>
</evidence>
<dbReference type="Gene3D" id="1.50.10.20">
    <property type="match status" value="1"/>
</dbReference>
<organism evidence="5 6">
    <name type="scientific">Lithohypha guttulata</name>
    <dbReference type="NCBI Taxonomy" id="1690604"/>
    <lineage>
        <taxon>Eukaryota</taxon>
        <taxon>Fungi</taxon>
        <taxon>Dikarya</taxon>
        <taxon>Ascomycota</taxon>
        <taxon>Pezizomycotina</taxon>
        <taxon>Eurotiomycetes</taxon>
        <taxon>Chaetothyriomycetidae</taxon>
        <taxon>Chaetothyriales</taxon>
        <taxon>Trichomeriaceae</taxon>
        <taxon>Lithohypha</taxon>
    </lineage>
</organism>
<proteinExistence type="predicted"/>
<evidence type="ECO:0000313" key="5">
    <source>
        <dbReference type="EMBL" id="KAK5101478.1"/>
    </source>
</evidence>
<feature type="region of interest" description="Disordered" evidence="2">
    <location>
        <begin position="262"/>
        <end position="285"/>
    </location>
</feature>
<feature type="compositionally biased region" description="Acidic residues" evidence="2">
    <location>
        <begin position="263"/>
        <end position="273"/>
    </location>
</feature>
<dbReference type="PANTHER" id="PTHR38117:SF2">
    <property type="entry name" value="NACHT AND WD40 DOMAIN PROTEIN"/>
    <property type="match status" value="1"/>
</dbReference>